<dbReference type="PRINTS" id="PR00813">
    <property type="entry name" value="BCTERIALGSPG"/>
</dbReference>
<dbReference type="GO" id="GO:0042597">
    <property type="term" value="C:periplasmic space"/>
    <property type="evidence" value="ECO:0007669"/>
    <property type="project" value="UniProtKB-SubCell"/>
</dbReference>
<dbReference type="OrthoDB" id="47803at2"/>
<name>A0A172T2H5_FERPE</name>
<dbReference type="Gene3D" id="3.30.700.10">
    <property type="entry name" value="Glycoprotein, Type 4 Pilin"/>
    <property type="match status" value="1"/>
</dbReference>
<keyword evidence="5" id="KW-0574">Periplasm</keyword>
<keyword evidence="3" id="KW-0488">Methylation</keyword>
<dbReference type="Pfam" id="PF07963">
    <property type="entry name" value="N_methyl"/>
    <property type="match status" value="1"/>
</dbReference>
<dbReference type="PATRIC" id="fig|93466.3.peg.762"/>
<evidence type="ECO:0000313" key="10">
    <source>
        <dbReference type="Proteomes" id="UP000077096"/>
    </source>
</evidence>
<reference evidence="9 10" key="1">
    <citation type="submission" date="2014-08" db="EMBL/GenBank/DDBJ databases">
        <title>Fervidobacterium pennivorans DYC genome.</title>
        <authorList>
            <person name="Wushke S."/>
        </authorList>
    </citation>
    <scope>NUCLEOTIDE SEQUENCE [LARGE SCALE GENOMIC DNA]</scope>
    <source>
        <strain evidence="9 10">DYC</strain>
    </source>
</reference>
<evidence type="ECO:0000256" key="5">
    <source>
        <dbReference type="ARBA" id="ARBA00022764"/>
    </source>
</evidence>
<dbReference type="SUPFAM" id="SSF54523">
    <property type="entry name" value="Pili subunits"/>
    <property type="match status" value="1"/>
</dbReference>
<evidence type="ECO:0000313" key="9">
    <source>
        <dbReference type="EMBL" id="ANE41164.1"/>
    </source>
</evidence>
<dbReference type="InterPro" id="IPR012902">
    <property type="entry name" value="N_methyl_site"/>
</dbReference>
<gene>
    <name evidence="9" type="ORF">JM64_03535</name>
</gene>
<comment type="subcellular location">
    <subcellularLocation>
        <location evidence="1">Cell outer membrane</location>
        <topology evidence="1">Single-pass membrane protein</topology>
    </subcellularLocation>
    <subcellularLocation>
        <location evidence="2">Periplasm</location>
    </subcellularLocation>
</comment>
<organism evidence="9 10">
    <name type="scientific">Fervidobacterium pennivorans</name>
    <dbReference type="NCBI Taxonomy" id="93466"/>
    <lineage>
        <taxon>Bacteria</taxon>
        <taxon>Thermotogati</taxon>
        <taxon>Thermotogota</taxon>
        <taxon>Thermotogae</taxon>
        <taxon>Thermotogales</taxon>
        <taxon>Fervidobacteriaceae</taxon>
        <taxon>Fervidobacterium</taxon>
    </lineage>
</organism>
<dbReference type="EMBL" id="CP011393">
    <property type="protein sequence ID" value="ANE41164.1"/>
    <property type="molecule type" value="Genomic_DNA"/>
</dbReference>
<evidence type="ECO:0000256" key="1">
    <source>
        <dbReference type="ARBA" id="ARBA00004203"/>
    </source>
</evidence>
<accession>A0A172T2H5</accession>
<dbReference type="GO" id="GO:0009279">
    <property type="term" value="C:cell outer membrane"/>
    <property type="evidence" value="ECO:0007669"/>
    <property type="project" value="UniProtKB-SubCell"/>
</dbReference>
<dbReference type="GO" id="GO:0015628">
    <property type="term" value="P:protein secretion by the type II secretion system"/>
    <property type="evidence" value="ECO:0007669"/>
    <property type="project" value="InterPro"/>
</dbReference>
<dbReference type="Proteomes" id="UP000077096">
    <property type="component" value="Chromosome"/>
</dbReference>
<proteinExistence type="predicted"/>
<dbReference type="PROSITE" id="PS00409">
    <property type="entry name" value="PROKAR_NTER_METHYL"/>
    <property type="match status" value="1"/>
</dbReference>
<dbReference type="GO" id="GO:0015627">
    <property type="term" value="C:type II protein secretion system complex"/>
    <property type="evidence" value="ECO:0007669"/>
    <property type="project" value="InterPro"/>
</dbReference>
<evidence type="ECO:0000256" key="3">
    <source>
        <dbReference type="ARBA" id="ARBA00022481"/>
    </source>
</evidence>
<keyword evidence="8" id="KW-0998">Cell outer membrane</keyword>
<keyword evidence="7" id="KW-0472">Membrane</keyword>
<dbReference type="PANTHER" id="PTHR30093">
    <property type="entry name" value="GENERAL SECRETION PATHWAY PROTEIN G"/>
    <property type="match status" value="1"/>
</dbReference>
<evidence type="ECO:0008006" key="11">
    <source>
        <dbReference type="Google" id="ProtNLM"/>
    </source>
</evidence>
<evidence type="ECO:0000256" key="4">
    <source>
        <dbReference type="ARBA" id="ARBA00022692"/>
    </source>
</evidence>
<dbReference type="InterPro" id="IPR000983">
    <property type="entry name" value="Bac_GSPG_pilin"/>
</dbReference>
<evidence type="ECO:0000256" key="7">
    <source>
        <dbReference type="ARBA" id="ARBA00023136"/>
    </source>
</evidence>
<dbReference type="AlphaFoldDB" id="A0A172T2H5"/>
<evidence type="ECO:0000256" key="8">
    <source>
        <dbReference type="ARBA" id="ARBA00023237"/>
    </source>
</evidence>
<protein>
    <recommendedName>
        <fullName evidence="11">Prepilin-type N-terminal cleavage/methylation domain-containing protein</fullName>
    </recommendedName>
</protein>
<evidence type="ECO:0000256" key="2">
    <source>
        <dbReference type="ARBA" id="ARBA00004418"/>
    </source>
</evidence>
<dbReference type="PANTHER" id="PTHR30093:SF44">
    <property type="entry name" value="TYPE II SECRETION SYSTEM CORE PROTEIN G"/>
    <property type="match status" value="1"/>
</dbReference>
<evidence type="ECO:0000256" key="6">
    <source>
        <dbReference type="ARBA" id="ARBA00022989"/>
    </source>
</evidence>
<keyword evidence="6" id="KW-1133">Transmembrane helix</keyword>
<sequence length="135" mass="14824">MRKGFTLIELLIVLAVIAALMAVATPLALNAVKNAKASQVAQNLRALKTAVETYFYTEKEVPTSIDSVTSYLSSNFAKSDYELNPSDNDLSDGLAKIYVYYNKTDVTADLVNKNLPEATEVSGKPGIVIDLRKYW</sequence>
<keyword evidence="4" id="KW-0812">Transmembrane</keyword>
<dbReference type="NCBIfam" id="TIGR02532">
    <property type="entry name" value="IV_pilin_GFxxxE"/>
    <property type="match status" value="1"/>
</dbReference>
<dbReference type="KEGG" id="fng:JM64_03535"/>
<dbReference type="InterPro" id="IPR045584">
    <property type="entry name" value="Pilin-like"/>
</dbReference>